<accession>A0A0B7FZ00</accession>
<dbReference type="Gene3D" id="1.10.510.10">
    <property type="entry name" value="Transferase(Phosphotransferase) domain 1"/>
    <property type="match status" value="1"/>
</dbReference>
<evidence type="ECO:0008006" key="3">
    <source>
        <dbReference type="Google" id="ProtNLM"/>
    </source>
</evidence>
<dbReference type="SUPFAM" id="SSF56112">
    <property type="entry name" value="Protein kinase-like (PK-like)"/>
    <property type="match status" value="1"/>
</dbReference>
<dbReference type="InterPro" id="IPR011009">
    <property type="entry name" value="Kinase-like_dom_sf"/>
</dbReference>
<dbReference type="OrthoDB" id="346907at2759"/>
<proteinExistence type="predicted"/>
<protein>
    <recommendedName>
        <fullName evidence="3">Protein kinase domain-containing protein</fullName>
    </recommendedName>
</protein>
<reference evidence="1 2" key="1">
    <citation type="submission" date="2014-11" db="EMBL/GenBank/DDBJ databases">
        <authorList>
            <person name="Wibberg Daniel"/>
        </authorList>
    </citation>
    <scope>NUCLEOTIDE SEQUENCE [LARGE SCALE GENOMIC DNA]</scope>
    <source>
        <strain evidence="1">Rhizoctonia solani AG1-IB 7/3/14</strain>
    </source>
</reference>
<name>A0A0B7FZ00_THACB</name>
<dbReference type="Proteomes" id="UP000059188">
    <property type="component" value="Unassembled WGS sequence"/>
</dbReference>
<organism evidence="1 2">
    <name type="scientific">Thanatephorus cucumeris (strain AG1-IB / isolate 7/3/14)</name>
    <name type="common">Lettuce bottom rot fungus</name>
    <name type="synonym">Rhizoctonia solani</name>
    <dbReference type="NCBI Taxonomy" id="1108050"/>
    <lineage>
        <taxon>Eukaryota</taxon>
        <taxon>Fungi</taxon>
        <taxon>Dikarya</taxon>
        <taxon>Basidiomycota</taxon>
        <taxon>Agaricomycotina</taxon>
        <taxon>Agaricomycetes</taxon>
        <taxon>Cantharellales</taxon>
        <taxon>Ceratobasidiaceae</taxon>
        <taxon>Rhizoctonia</taxon>
        <taxon>Rhizoctonia solani AG-1</taxon>
    </lineage>
</organism>
<evidence type="ECO:0000313" key="2">
    <source>
        <dbReference type="Proteomes" id="UP000059188"/>
    </source>
</evidence>
<sequence length="135" mass="15112">MNSILLTKSSQEVPTPISSGVGTLKFVSPRRRVAVKAFRRVSAQDKIAIENELAIWRLLCAHPHIASFIGIAPMDSYNPRYFSQGPVSDYYIHGDLNMYLYKVDPDVANHENEVSPANRGNPGTSIHSHTIYCPW</sequence>
<dbReference type="EMBL" id="LN679155">
    <property type="protein sequence ID" value="CEL61427.1"/>
    <property type="molecule type" value="Genomic_DNA"/>
</dbReference>
<dbReference type="AlphaFoldDB" id="A0A0B7FZ00"/>
<keyword evidence="2" id="KW-1185">Reference proteome</keyword>
<gene>
    <name evidence="1" type="ORF">RSOLAG1IB_10019</name>
</gene>
<evidence type="ECO:0000313" key="1">
    <source>
        <dbReference type="EMBL" id="CEL61427.1"/>
    </source>
</evidence>
<dbReference type="STRING" id="1108050.A0A0B7FZ00"/>